<evidence type="ECO:0000313" key="3">
    <source>
        <dbReference type="Proteomes" id="UP001365542"/>
    </source>
</evidence>
<protein>
    <submittedName>
        <fullName evidence="2">Uncharacterized protein</fullName>
    </submittedName>
</protein>
<keyword evidence="3" id="KW-1185">Reference proteome</keyword>
<reference evidence="2 3" key="1">
    <citation type="submission" date="2019-10" db="EMBL/GenBank/DDBJ databases">
        <authorList>
            <person name="Palmer J.M."/>
        </authorList>
    </citation>
    <scope>NUCLEOTIDE SEQUENCE [LARGE SCALE GENOMIC DNA]</scope>
    <source>
        <strain evidence="2 3">TWF694</strain>
    </source>
</reference>
<accession>A0AAV9WS98</accession>
<dbReference type="Proteomes" id="UP001365542">
    <property type="component" value="Unassembled WGS sequence"/>
</dbReference>
<sequence length="161" mass="17984">MATITPHHHHVRFTLCRHSYRKYVFDPDPEDPARCICSKIDATKHPFEEFVPGQSGIVFHRVFKQRIIRGRCKYCTAESDTSLTVIEDETWLPPWSGESNGSVGWNDDAVENCGPLELDGADEFGKSPLEPPDTVEDKRKDGIGDSDVEVACTSVTYTAAV</sequence>
<comment type="caution">
    <text evidence="2">The sequence shown here is derived from an EMBL/GenBank/DDBJ whole genome shotgun (WGS) entry which is preliminary data.</text>
</comment>
<evidence type="ECO:0000256" key="1">
    <source>
        <dbReference type="SAM" id="MobiDB-lite"/>
    </source>
</evidence>
<organism evidence="2 3">
    <name type="scientific">Orbilia ellipsospora</name>
    <dbReference type="NCBI Taxonomy" id="2528407"/>
    <lineage>
        <taxon>Eukaryota</taxon>
        <taxon>Fungi</taxon>
        <taxon>Dikarya</taxon>
        <taxon>Ascomycota</taxon>
        <taxon>Pezizomycotina</taxon>
        <taxon>Orbiliomycetes</taxon>
        <taxon>Orbiliales</taxon>
        <taxon>Orbiliaceae</taxon>
        <taxon>Orbilia</taxon>
    </lineage>
</organism>
<dbReference type="AlphaFoldDB" id="A0AAV9WS98"/>
<name>A0AAV9WS98_9PEZI</name>
<proteinExistence type="predicted"/>
<gene>
    <name evidence="2" type="ORF">TWF694_005908</name>
</gene>
<feature type="region of interest" description="Disordered" evidence="1">
    <location>
        <begin position="117"/>
        <end position="143"/>
    </location>
</feature>
<evidence type="ECO:0000313" key="2">
    <source>
        <dbReference type="EMBL" id="KAK6524252.1"/>
    </source>
</evidence>
<dbReference type="EMBL" id="JAVHJO010000018">
    <property type="protein sequence ID" value="KAK6524252.1"/>
    <property type="molecule type" value="Genomic_DNA"/>
</dbReference>